<dbReference type="AlphaFoldDB" id="A0A517DR43"/>
<evidence type="ECO:0000256" key="1">
    <source>
        <dbReference type="ARBA" id="ARBA00023015"/>
    </source>
</evidence>
<keyword evidence="2" id="KW-0238">DNA-binding</keyword>
<dbReference type="PANTHER" id="PTHR42756:SF1">
    <property type="entry name" value="TRANSCRIPTIONAL REPRESSOR OF EMRAB OPERON"/>
    <property type="match status" value="1"/>
</dbReference>
<keyword evidence="6" id="KW-1185">Reference proteome</keyword>
<evidence type="ECO:0000313" key="6">
    <source>
        <dbReference type="Proteomes" id="UP000320776"/>
    </source>
</evidence>
<evidence type="ECO:0000256" key="3">
    <source>
        <dbReference type="ARBA" id="ARBA00023163"/>
    </source>
</evidence>
<sequence length="140" mass="16064">MLPIFDSICILLAKAEQKHNQFAKEILNQKIGITPVQMMVLYTLYKGDGISLSELGKRCYLDSSTLTGLIDRMESSKLVYRADSPEDRRAYHVFLTEKAIALKDSVMEVLNIVRTEMLKECTAEEIIVFEKVLRKIYQTL</sequence>
<dbReference type="InterPro" id="IPR000835">
    <property type="entry name" value="HTH_MarR-typ"/>
</dbReference>
<organism evidence="5 6">
    <name type="scientific">Sporomusa termitida</name>
    <dbReference type="NCBI Taxonomy" id="2377"/>
    <lineage>
        <taxon>Bacteria</taxon>
        <taxon>Bacillati</taxon>
        <taxon>Bacillota</taxon>
        <taxon>Negativicutes</taxon>
        <taxon>Selenomonadales</taxon>
        <taxon>Sporomusaceae</taxon>
        <taxon>Sporomusa</taxon>
    </lineage>
</organism>
<evidence type="ECO:0000313" key="5">
    <source>
        <dbReference type="EMBL" id="QDR79787.1"/>
    </source>
</evidence>
<dbReference type="Gene3D" id="1.10.10.10">
    <property type="entry name" value="Winged helix-like DNA-binding domain superfamily/Winged helix DNA-binding domain"/>
    <property type="match status" value="1"/>
</dbReference>
<dbReference type="PANTHER" id="PTHR42756">
    <property type="entry name" value="TRANSCRIPTIONAL REGULATOR, MARR"/>
    <property type="match status" value="1"/>
</dbReference>
<reference evidence="5 6" key="1">
    <citation type="submission" date="2019-02" db="EMBL/GenBank/DDBJ databases">
        <title>Closed genome of Sporomusa termitida DSM 4440.</title>
        <authorList>
            <person name="Poehlein A."/>
            <person name="Daniel R."/>
        </authorList>
    </citation>
    <scope>NUCLEOTIDE SEQUENCE [LARGE SCALE GENOMIC DNA]</scope>
    <source>
        <strain evidence="5 6">DSM 4440</strain>
    </source>
</reference>
<dbReference type="Proteomes" id="UP000320776">
    <property type="component" value="Chromosome"/>
</dbReference>
<dbReference type="InterPro" id="IPR036390">
    <property type="entry name" value="WH_DNA-bd_sf"/>
</dbReference>
<gene>
    <name evidence="5" type="primary">ohrR_1</name>
    <name evidence="5" type="ORF">SPTER_10860</name>
</gene>
<evidence type="ECO:0000259" key="4">
    <source>
        <dbReference type="PROSITE" id="PS50995"/>
    </source>
</evidence>
<name>A0A517DR43_9FIRM</name>
<dbReference type="PROSITE" id="PS50995">
    <property type="entry name" value="HTH_MARR_2"/>
    <property type="match status" value="1"/>
</dbReference>
<dbReference type="SMART" id="SM00347">
    <property type="entry name" value="HTH_MARR"/>
    <property type="match status" value="1"/>
</dbReference>
<dbReference type="EMBL" id="CP036259">
    <property type="protein sequence ID" value="QDR79787.1"/>
    <property type="molecule type" value="Genomic_DNA"/>
</dbReference>
<dbReference type="SUPFAM" id="SSF46785">
    <property type="entry name" value="Winged helix' DNA-binding domain"/>
    <property type="match status" value="1"/>
</dbReference>
<feature type="domain" description="HTH marR-type" evidence="4">
    <location>
        <begin position="5"/>
        <end position="138"/>
    </location>
</feature>
<dbReference type="KEGG" id="sted:SPTER_10860"/>
<accession>A0A517DR43</accession>
<protein>
    <submittedName>
        <fullName evidence="5">Organic hydroperoxide resistance transcriptional regulator</fullName>
    </submittedName>
</protein>
<keyword evidence="3" id="KW-0804">Transcription</keyword>
<dbReference type="RefSeq" id="WP_144349383.1">
    <property type="nucleotide sequence ID" value="NZ_CP036259.1"/>
</dbReference>
<dbReference type="InterPro" id="IPR036388">
    <property type="entry name" value="WH-like_DNA-bd_sf"/>
</dbReference>
<dbReference type="Pfam" id="PF01047">
    <property type="entry name" value="MarR"/>
    <property type="match status" value="1"/>
</dbReference>
<evidence type="ECO:0000256" key="2">
    <source>
        <dbReference type="ARBA" id="ARBA00023125"/>
    </source>
</evidence>
<dbReference type="PRINTS" id="PR00598">
    <property type="entry name" value="HTHMARR"/>
</dbReference>
<dbReference type="GO" id="GO:0003700">
    <property type="term" value="F:DNA-binding transcription factor activity"/>
    <property type="evidence" value="ECO:0007669"/>
    <property type="project" value="InterPro"/>
</dbReference>
<dbReference type="GO" id="GO:0003677">
    <property type="term" value="F:DNA binding"/>
    <property type="evidence" value="ECO:0007669"/>
    <property type="project" value="UniProtKB-KW"/>
</dbReference>
<keyword evidence="1" id="KW-0805">Transcription regulation</keyword>
<proteinExistence type="predicted"/>
<dbReference type="OrthoDB" id="9799663at2"/>